<dbReference type="PROSITE" id="PS50923">
    <property type="entry name" value="SUSHI"/>
    <property type="match status" value="1"/>
</dbReference>
<reference evidence="5" key="1">
    <citation type="submission" date="2025-08" db="UniProtKB">
        <authorList>
            <consortium name="Ensembl"/>
        </authorList>
    </citation>
    <scope>IDENTIFICATION</scope>
</reference>
<protein>
    <recommendedName>
        <fullName evidence="4">Sushi domain-containing protein</fullName>
    </recommendedName>
</protein>
<feature type="domain" description="Sushi" evidence="4">
    <location>
        <begin position="7"/>
        <end position="96"/>
    </location>
</feature>
<organism evidence="5 6">
    <name type="scientific">Chrysemys picta bellii</name>
    <name type="common">Western painted turtle</name>
    <name type="synonym">Emys bellii</name>
    <dbReference type="NCBI Taxonomy" id="8478"/>
    <lineage>
        <taxon>Eukaryota</taxon>
        <taxon>Metazoa</taxon>
        <taxon>Chordata</taxon>
        <taxon>Craniata</taxon>
        <taxon>Vertebrata</taxon>
        <taxon>Euteleostomi</taxon>
        <taxon>Archelosauria</taxon>
        <taxon>Testudinata</taxon>
        <taxon>Testudines</taxon>
        <taxon>Cryptodira</taxon>
        <taxon>Durocryptodira</taxon>
        <taxon>Testudinoidea</taxon>
        <taxon>Emydidae</taxon>
        <taxon>Chrysemys</taxon>
    </lineage>
</organism>
<dbReference type="Pfam" id="PF00084">
    <property type="entry name" value="Sushi"/>
    <property type="match status" value="1"/>
</dbReference>
<dbReference type="Gene3D" id="2.10.70.10">
    <property type="entry name" value="Complement Module, domain 1"/>
    <property type="match status" value="1"/>
</dbReference>
<dbReference type="InterPro" id="IPR035976">
    <property type="entry name" value="Sushi/SCR/CCP_sf"/>
</dbReference>
<keyword evidence="1" id="KW-1015">Disulfide bond</keyword>
<sequence length="140" mass="15260">NVPSSTSMCHPPPRQLTSASSPEHAAAPLLPPPSQPGREDFAELPGPVNNSYPVGTKLKYSCHPGYVFGSGKSPFVTCLENSTWSSSSFLGRECKSRELENGRVHFTDLRTQIGVKVLVKSGKMRLESLLNFKNTSEWGL</sequence>
<dbReference type="SUPFAM" id="SSF57535">
    <property type="entry name" value="Complement control module/SCR domain"/>
    <property type="match status" value="1"/>
</dbReference>
<reference evidence="5" key="2">
    <citation type="submission" date="2025-09" db="UniProtKB">
        <authorList>
            <consortium name="Ensembl"/>
        </authorList>
    </citation>
    <scope>IDENTIFICATION</scope>
</reference>
<comment type="caution">
    <text evidence="2">Lacks conserved residue(s) required for the propagation of feature annotation.</text>
</comment>
<evidence type="ECO:0000256" key="3">
    <source>
        <dbReference type="SAM" id="MobiDB-lite"/>
    </source>
</evidence>
<accession>A0A8C3F7Y3</accession>
<proteinExistence type="predicted"/>
<evidence type="ECO:0000313" key="5">
    <source>
        <dbReference type="Ensembl" id="ENSCPBP00000004694.1"/>
    </source>
</evidence>
<keyword evidence="2" id="KW-0768">Sushi</keyword>
<evidence type="ECO:0000259" key="4">
    <source>
        <dbReference type="PROSITE" id="PS50923"/>
    </source>
</evidence>
<feature type="compositionally biased region" description="Low complexity" evidence="3">
    <location>
        <begin position="18"/>
        <end position="28"/>
    </location>
</feature>
<evidence type="ECO:0000313" key="6">
    <source>
        <dbReference type="Proteomes" id="UP000694380"/>
    </source>
</evidence>
<dbReference type="GeneTree" id="ENSGT00960000191098"/>
<dbReference type="CDD" id="cd00033">
    <property type="entry name" value="CCP"/>
    <property type="match status" value="1"/>
</dbReference>
<feature type="region of interest" description="Disordered" evidence="3">
    <location>
        <begin position="1"/>
        <end position="48"/>
    </location>
</feature>
<dbReference type="Proteomes" id="UP000694380">
    <property type="component" value="Unplaced"/>
</dbReference>
<name>A0A8C3F7Y3_CHRPI</name>
<keyword evidence="6" id="KW-1185">Reference proteome</keyword>
<evidence type="ECO:0000256" key="2">
    <source>
        <dbReference type="PROSITE-ProRule" id="PRU00302"/>
    </source>
</evidence>
<dbReference type="InterPro" id="IPR000436">
    <property type="entry name" value="Sushi_SCR_CCP_dom"/>
</dbReference>
<dbReference type="Ensembl" id="ENSCPBT00000005713.1">
    <property type="protein sequence ID" value="ENSCPBP00000004694.1"/>
    <property type="gene ID" value="ENSCPBG00000003767.1"/>
</dbReference>
<dbReference type="AlphaFoldDB" id="A0A8C3F7Y3"/>
<evidence type="ECO:0000256" key="1">
    <source>
        <dbReference type="ARBA" id="ARBA00023157"/>
    </source>
</evidence>